<reference evidence="1 2" key="1">
    <citation type="journal article" date="2009" name="Appl. Environ. Microbiol.">
        <title>Metabolic versatility and indigenous origin of the archaeon Thermococcus sibiricus, isolated from a siberian oil reservoir, as revealed by genome analysis.</title>
        <authorList>
            <person name="Mardanov A.V."/>
            <person name="Ravin N.V."/>
            <person name="Svetlitchnyi V.A."/>
            <person name="Beletsky A.V."/>
            <person name="Miroshnichenko M.L."/>
            <person name="Bonch-Osmolovskaya E.A."/>
            <person name="Skryabin K.G."/>
        </authorList>
    </citation>
    <scope>NUCLEOTIDE SEQUENCE [LARGE SCALE GENOMIC DNA]</scope>
    <source>
        <strain evidence="2">DSM 12597 / MM 739</strain>
    </source>
</reference>
<dbReference type="AlphaFoldDB" id="C6A4S1"/>
<dbReference type="Proteomes" id="UP000009079">
    <property type="component" value="Chromosome"/>
</dbReference>
<proteinExistence type="predicted"/>
<evidence type="ECO:0000313" key="2">
    <source>
        <dbReference type="Proteomes" id="UP000009079"/>
    </source>
</evidence>
<sequence length="60" mass="6866">MGELVLKYSNGSLTIKEIANYVKKDIDEEIDIEIITKDILEFIKHLSKLGLLQNDKEACE</sequence>
<gene>
    <name evidence="1" type="ordered locus">TSIB_1565</name>
</gene>
<accession>C6A4S1</accession>
<evidence type="ECO:0000313" key="1">
    <source>
        <dbReference type="EMBL" id="ACS90616.1"/>
    </source>
</evidence>
<evidence type="ECO:0008006" key="3">
    <source>
        <dbReference type="Google" id="ProtNLM"/>
    </source>
</evidence>
<dbReference type="HOGENOM" id="CLU_2930404_0_0_2"/>
<dbReference type="KEGG" id="tsi:TSIB_1565"/>
<organism evidence="1 2">
    <name type="scientific">Thermococcus sibiricus (strain DSM 12597 / MM 739)</name>
    <dbReference type="NCBI Taxonomy" id="604354"/>
    <lineage>
        <taxon>Archaea</taxon>
        <taxon>Methanobacteriati</taxon>
        <taxon>Methanobacteriota</taxon>
        <taxon>Thermococci</taxon>
        <taxon>Thermococcales</taxon>
        <taxon>Thermococcaceae</taxon>
        <taxon>Thermococcus</taxon>
    </lineage>
</organism>
<dbReference type="EMBL" id="CP001463">
    <property type="protein sequence ID" value="ACS90616.1"/>
    <property type="molecule type" value="Genomic_DNA"/>
</dbReference>
<protein>
    <recommendedName>
        <fullName evidence="3">PqqD family protein</fullName>
    </recommendedName>
</protein>
<dbReference type="STRING" id="604354.TSIB_1565"/>
<keyword evidence="2" id="KW-1185">Reference proteome</keyword>
<name>C6A4S1_THESM</name>